<name>A0A0P1AEH7_PLAHL</name>
<dbReference type="GO" id="GO:0016579">
    <property type="term" value="P:protein deubiquitination"/>
    <property type="evidence" value="ECO:0007669"/>
    <property type="project" value="TreeGrafter"/>
</dbReference>
<dbReference type="GO" id="GO:0006508">
    <property type="term" value="P:proteolysis"/>
    <property type="evidence" value="ECO:0007669"/>
    <property type="project" value="UniProtKB-KW"/>
</dbReference>
<dbReference type="Gene3D" id="3.90.70.80">
    <property type="match status" value="1"/>
</dbReference>
<proteinExistence type="predicted"/>
<keyword evidence="3" id="KW-0378">Hydrolase</keyword>
<dbReference type="InterPro" id="IPR050704">
    <property type="entry name" value="Peptidase_C85-like"/>
</dbReference>
<keyword evidence="3" id="KW-0645">Protease</keyword>
<reference evidence="4" key="1">
    <citation type="submission" date="2014-09" db="EMBL/GenBank/DDBJ databases">
        <authorList>
            <person name="Sharma Rahul"/>
            <person name="Thines Marco"/>
        </authorList>
    </citation>
    <scope>NUCLEOTIDE SEQUENCE [LARGE SCALE GENOMIC DNA]</scope>
</reference>
<evidence type="ECO:0000256" key="1">
    <source>
        <dbReference type="SAM" id="MobiDB-lite"/>
    </source>
</evidence>
<dbReference type="PANTHER" id="PTHR12419">
    <property type="entry name" value="OTU DOMAIN CONTAINING PROTEIN"/>
    <property type="match status" value="1"/>
</dbReference>
<feature type="domain" description="OTU" evidence="2">
    <location>
        <begin position="80"/>
        <end position="207"/>
    </location>
</feature>
<dbReference type="EMBL" id="CCYD01000409">
    <property type="protein sequence ID" value="CEG39200.1"/>
    <property type="molecule type" value="Genomic_DNA"/>
</dbReference>
<sequence length="548" mass="60611">MSLSWLRQHARHRNRGTIRLRCSKKRFTAQRAQSNLDGIETYVPRVTYDNSFVVDSSVTFQDAKWVSDDQYIRQYHRLGWEVVPIRKDGNCLFRALSNQLYGHERRHLELRRRLVDFIDLKRAFFEPFVTKEGVVKYCARLREAGASGGHLELIAASKLLGIKIIVHTGPVMRLQFDCDESAEGREGKGQTVNLLLRHDHYSSLRKKESSHEQLHGCSETCLCKRIVMPSRASLEARASLNECPSNHGLISSNRNLDMTQRNSVKGRPPDIAAVQRGRLKGAYGRKPVPDAPNSSSSSLKSQQSEILIKPKSRPPPPQNTKPPAPEPPSSLVAVEPTPLPTPSAQAKSQAPIKAAKQKIALSSSRSAPRILQKSPGVVLFQPESLKSTVEVKTPLVVLFEPDQSSSKLASSKKLTATPENFTAIAAKENKAGIISRRHDTVSPNTIRRPRRAVFNGGKRRRSSVAALTLRQEVSVSLSVSATEVTTEPYIKPVDAVVEPVVASVEPESEVSIINHIKAAKPTIPTAHVVIKKSSKKVFRQGRPVPAAC</sequence>
<protein>
    <submittedName>
        <fullName evidence="3">OTU (Ovarian tumor)-like cysteine protease</fullName>
    </submittedName>
</protein>
<evidence type="ECO:0000313" key="4">
    <source>
        <dbReference type="Proteomes" id="UP000054928"/>
    </source>
</evidence>
<dbReference type="OrthoDB" id="415023at2759"/>
<dbReference type="SUPFAM" id="SSF54001">
    <property type="entry name" value="Cysteine proteinases"/>
    <property type="match status" value="1"/>
</dbReference>
<dbReference type="InterPro" id="IPR038765">
    <property type="entry name" value="Papain-like_cys_pep_sf"/>
</dbReference>
<dbReference type="PROSITE" id="PS50802">
    <property type="entry name" value="OTU"/>
    <property type="match status" value="1"/>
</dbReference>
<dbReference type="PANTHER" id="PTHR12419:SF7">
    <property type="entry name" value="OTU DOMAIN-CONTAINING PROTEIN 3"/>
    <property type="match status" value="1"/>
</dbReference>
<evidence type="ECO:0000259" key="2">
    <source>
        <dbReference type="PROSITE" id="PS50802"/>
    </source>
</evidence>
<dbReference type="GO" id="GO:0004843">
    <property type="term" value="F:cysteine-type deubiquitinase activity"/>
    <property type="evidence" value="ECO:0007669"/>
    <property type="project" value="TreeGrafter"/>
</dbReference>
<feature type="compositionally biased region" description="Low complexity" evidence="1">
    <location>
        <begin position="343"/>
        <end position="352"/>
    </location>
</feature>
<dbReference type="STRING" id="4781.A0A0P1AEH7"/>
<keyword evidence="4" id="KW-1185">Reference proteome</keyword>
<dbReference type="OMA" id="NLRGPHT"/>
<dbReference type="AlphaFoldDB" id="A0A0P1AEH7"/>
<accession>A0A0P1AEH7</accession>
<feature type="compositionally biased region" description="Polar residues" evidence="1">
    <location>
        <begin position="244"/>
        <end position="263"/>
    </location>
</feature>
<dbReference type="Proteomes" id="UP000054928">
    <property type="component" value="Unassembled WGS sequence"/>
</dbReference>
<feature type="compositionally biased region" description="Low complexity" evidence="1">
    <location>
        <begin position="294"/>
        <end position="304"/>
    </location>
</feature>
<dbReference type="Pfam" id="PF02338">
    <property type="entry name" value="OTU"/>
    <property type="match status" value="1"/>
</dbReference>
<dbReference type="RefSeq" id="XP_024575569.1">
    <property type="nucleotide sequence ID" value="XM_024724721.1"/>
</dbReference>
<evidence type="ECO:0000313" key="3">
    <source>
        <dbReference type="EMBL" id="CEG39200.1"/>
    </source>
</evidence>
<dbReference type="GeneID" id="36404309"/>
<organism evidence="3 4">
    <name type="scientific">Plasmopara halstedii</name>
    <name type="common">Downy mildew of sunflower</name>
    <dbReference type="NCBI Taxonomy" id="4781"/>
    <lineage>
        <taxon>Eukaryota</taxon>
        <taxon>Sar</taxon>
        <taxon>Stramenopiles</taxon>
        <taxon>Oomycota</taxon>
        <taxon>Peronosporomycetes</taxon>
        <taxon>Peronosporales</taxon>
        <taxon>Peronosporaceae</taxon>
        <taxon>Plasmopara</taxon>
    </lineage>
</organism>
<dbReference type="InterPro" id="IPR003323">
    <property type="entry name" value="OTU_dom"/>
</dbReference>
<feature type="compositionally biased region" description="Pro residues" evidence="1">
    <location>
        <begin position="313"/>
        <end position="328"/>
    </location>
</feature>
<feature type="region of interest" description="Disordered" evidence="1">
    <location>
        <begin position="244"/>
        <end position="352"/>
    </location>
</feature>